<gene>
    <name evidence="2" type="ORF">FIBSPDRAFT_64218</name>
</gene>
<accession>A0A166F031</accession>
<evidence type="ECO:0000313" key="3">
    <source>
        <dbReference type="Proteomes" id="UP000076532"/>
    </source>
</evidence>
<dbReference type="GO" id="GO:0005506">
    <property type="term" value="F:iron ion binding"/>
    <property type="evidence" value="ECO:0007669"/>
    <property type="project" value="InterPro"/>
</dbReference>
<dbReference type="GO" id="GO:0004497">
    <property type="term" value="F:monooxygenase activity"/>
    <property type="evidence" value="ECO:0007669"/>
    <property type="project" value="InterPro"/>
</dbReference>
<dbReference type="AlphaFoldDB" id="A0A166F031"/>
<proteinExistence type="predicted"/>
<evidence type="ECO:0000256" key="1">
    <source>
        <dbReference type="SAM" id="MobiDB-lite"/>
    </source>
</evidence>
<dbReference type="GO" id="GO:0020037">
    <property type="term" value="F:heme binding"/>
    <property type="evidence" value="ECO:0007669"/>
    <property type="project" value="InterPro"/>
</dbReference>
<reference evidence="2 3" key="1">
    <citation type="journal article" date="2016" name="Mol. Biol. Evol.">
        <title>Comparative Genomics of Early-Diverging Mushroom-Forming Fungi Provides Insights into the Origins of Lignocellulose Decay Capabilities.</title>
        <authorList>
            <person name="Nagy L.G."/>
            <person name="Riley R."/>
            <person name="Tritt A."/>
            <person name="Adam C."/>
            <person name="Daum C."/>
            <person name="Floudas D."/>
            <person name="Sun H."/>
            <person name="Yadav J.S."/>
            <person name="Pangilinan J."/>
            <person name="Larsson K.H."/>
            <person name="Matsuura K."/>
            <person name="Barry K."/>
            <person name="Labutti K."/>
            <person name="Kuo R."/>
            <person name="Ohm R.A."/>
            <person name="Bhattacharya S.S."/>
            <person name="Shirouzu T."/>
            <person name="Yoshinaga Y."/>
            <person name="Martin F.M."/>
            <person name="Grigoriev I.V."/>
            <person name="Hibbett D.S."/>
        </authorList>
    </citation>
    <scope>NUCLEOTIDE SEQUENCE [LARGE SCALE GENOMIC DNA]</scope>
    <source>
        <strain evidence="2 3">CBS 109695</strain>
    </source>
</reference>
<dbReference type="OrthoDB" id="1055148at2759"/>
<protein>
    <submittedName>
        <fullName evidence="2">Uncharacterized protein</fullName>
    </submittedName>
</protein>
<dbReference type="Proteomes" id="UP000076532">
    <property type="component" value="Unassembled WGS sequence"/>
</dbReference>
<dbReference type="GO" id="GO:0016705">
    <property type="term" value="F:oxidoreductase activity, acting on paired donors, with incorporation or reduction of molecular oxygen"/>
    <property type="evidence" value="ECO:0007669"/>
    <property type="project" value="InterPro"/>
</dbReference>
<dbReference type="InterPro" id="IPR036396">
    <property type="entry name" value="Cyt_P450_sf"/>
</dbReference>
<dbReference type="EMBL" id="KV417595">
    <property type="protein sequence ID" value="KZP16296.1"/>
    <property type="molecule type" value="Genomic_DNA"/>
</dbReference>
<dbReference type="SUPFAM" id="SSF48264">
    <property type="entry name" value="Cytochrome P450"/>
    <property type="match status" value="1"/>
</dbReference>
<name>A0A166F031_9AGAM</name>
<feature type="compositionally biased region" description="Low complexity" evidence="1">
    <location>
        <begin position="50"/>
        <end position="59"/>
    </location>
</feature>
<evidence type="ECO:0000313" key="2">
    <source>
        <dbReference type="EMBL" id="KZP16296.1"/>
    </source>
</evidence>
<feature type="region of interest" description="Disordered" evidence="1">
    <location>
        <begin position="48"/>
        <end position="81"/>
    </location>
</feature>
<sequence length="120" mass="13535">MKNLDTWSRGDGLKPSESQTQGCCFRAFCPLCCSYSNHVHQYLTGFNPAPSRRPSPGRSVHVGLNPKRPKHPPGPRGLPLIGNMLDMPTSDEWLQYRKWSEEFSGFISYLALKPELNTSK</sequence>
<dbReference type="Gene3D" id="1.10.630.10">
    <property type="entry name" value="Cytochrome P450"/>
    <property type="match status" value="1"/>
</dbReference>
<keyword evidence="3" id="KW-1185">Reference proteome</keyword>
<organism evidence="2 3">
    <name type="scientific">Athelia psychrophila</name>
    <dbReference type="NCBI Taxonomy" id="1759441"/>
    <lineage>
        <taxon>Eukaryota</taxon>
        <taxon>Fungi</taxon>
        <taxon>Dikarya</taxon>
        <taxon>Basidiomycota</taxon>
        <taxon>Agaricomycotina</taxon>
        <taxon>Agaricomycetes</taxon>
        <taxon>Agaricomycetidae</taxon>
        <taxon>Atheliales</taxon>
        <taxon>Atheliaceae</taxon>
        <taxon>Athelia</taxon>
    </lineage>
</organism>